<dbReference type="InterPro" id="IPR051797">
    <property type="entry name" value="TrmB-like"/>
</dbReference>
<dbReference type="SUPFAM" id="SSF46785">
    <property type="entry name" value="Winged helix' DNA-binding domain"/>
    <property type="match status" value="1"/>
</dbReference>
<dbReference type="InterPro" id="IPR016032">
    <property type="entry name" value="Sig_transdc_resp-reg_C-effctor"/>
</dbReference>
<comment type="caution">
    <text evidence="2">The sequence shown here is derived from an EMBL/GenBank/DDBJ whole genome shotgun (WGS) entry which is preliminary data.</text>
</comment>
<name>A0ABV9CEA3_9ACTN</name>
<evidence type="ECO:0000313" key="2">
    <source>
        <dbReference type="EMBL" id="MFC4531085.1"/>
    </source>
</evidence>
<accession>A0ABV9CEA3</accession>
<proteinExistence type="predicted"/>
<dbReference type="InterPro" id="IPR000792">
    <property type="entry name" value="Tscrpt_reg_LuxR_C"/>
</dbReference>
<keyword evidence="3" id="KW-1185">Reference proteome</keyword>
<sequence>MLSALGLSARDEAIYRTMLDHPDFGVADIAAHLSLTKDDVREALDTLIDLALVRSTIDDGTVRAVRPQAGLTALLARVEAELGTRQQQLEGARASIASIAAAYAEQEQHDEGRRLNGLDTVRDRLAELSHSAKVECVSLSPGGAQNPSTIESEKPLNQIALSRGVKIRTVYLDSIRNDPITLSHARSMVALGEQCRTVPSLPLRLVIVDRSIALVPLDPIDPTLGALELHSRGVVTGLYALFDQVWSSGTPITEPPARNEHGLTPQEHNLLRLLADGHTDESAARSLAISLRSVQRMMNALTERLNAVSRFQAGTEASRRGWV</sequence>
<dbReference type="Pfam" id="PF00196">
    <property type="entry name" value="GerE"/>
    <property type="match status" value="1"/>
</dbReference>
<dbReference type="EMBL" id="JBHSFP010000005">
    <property type="protein sequence ID" value="MFC4531085.1"/>
    <property type="molecule type" value="Genomic_DNA"/>
</dbReference>
<dbReference type="PANTHER" id="PTHR34293:SF1">
    <property type="entry name" value="HTH-TYPE TRANSCRIPTIONAL REGULATOR TRMBL2"/>
    <property type="match status" value="1"/>
</dbReference>
<dbReference type="Gene3D" id="1.10.10.10">
    <property type="entry name" value="Winged helix-like DNA-binding domain superfamily/Winged helix DNA-binding domain"/>
    <property type="match status" value="2"/>
</dbReference>
<dbReference type="SUPFAM" id="SSF46894">
    <property type="entry name" value="C-terminal effector domain of the bipartite response regulators"/>
    <property type="match status" value="1"/>
</dbReference>
<dbReference type="SMART" id="SM00421">
    <property type="entry name" value="HTH_LUXR"/>
    <property type="match status" value="1"/>
</dbReference>
<dbReference type="InterPro" id="IPR036390">
    <property type="entry name" value="WH_DNA-bd_sf"/>
</dbReference>
<gene>
    <name evidence="2" type="ORF">ACFO60_09960</name>
</gene>
<dbReference type="PROSITE" id="PS50043">
    <property type="entry name" value="HTH_LUXR_2"/>
    <property type="match status" value="1"/>
</dbReference>
<protein>
    <submittedName>
        <fullName evidence="2">LuxR C-terminal-related transcriptional regulator</fullName>
    </submittedName>
</protein>
<dbReference type="InterPro" id="IPR036388">
    <property type="entry name" value="WH-like_DNA-bd_sf"/>
</dbReference>
<evidence type="ECO:0000259" key="1">
    <source>
        <dbReference type="PROSITE" id="PS50043"/>
    </source>
</evidence>
<dbReference type="Proteomes" id="UP001596004">
    <property type="component" value="Unassembled WGS sequence"/>
</dbReference>
<reference evidence="3" key="1">
    <citation type="journal article" date="2019" name="Int. J. Syst. Evol. Microbiol.">
        <title>The Global Catalogue of Microorganisms (GCM) 10K type strain sequencing project: providing services to taxonomists for standard genome sequencing and annotation.</title>
        <authorList>
            <consortium name="The Broad Institute Genomics Platform"/>
            <consortium name="The Broad Institute Genome Sequencing Center for Infectious Disease"/>
            <person name="Wu L."/>
            <person name="Ma J."/>
        </authorList>
    </citation>
    <scope>NUCLEOTIDE SEQUENCE [LARGE SCALE GENOMIC DNA]</scope>
    <source>
        <strain evidence="3">CGMCC 4.7132</strain>
    </source>
</reference>
<organism evidence="2 3">
    <name type="scientific">Sphaerisporangium dianthi</name>
    <dbReference type="NCBI Taxonomy" id="1436120"/>
    <lineage>
        <taxon>Bacteria</taxon>
        <taxon>Bacillati</taxon>
        <taxon>Actinomycetota</taxon>
        <taxon>Actinomycetes</taxon>
        <taxon>Streptosporangiales</taxon>
        <taxon>Streptosporangiaceae</taxon>
        <taxon>Sphaerisporangium</taxon>
    </lineage>
</organism>
<dbReference type="PANTHER" id="PTHR34293">
    <property type="entry name" value="HTH-TYPE TRANSCRIPTIONAL REGULATOR TRMBL2"/>
    <property type="match status" value="1"/>
</dbReference>
<dbReference type="RefSeq" id="WP_380839394.1">
    <property type="nucleotide sequence ID" value="NZ_JBHSFP010000005.1"/>
</dbReference>
<feature type="domain" description="HTH luxR-type" evidence="1">
    <location>
        <begin position="256"/>
        <end position="321"/>
    </location>
</feature>
<evidence type="ECO:0000313" key="3">
    <source>
        <dbReference type="Proteomes" id="UP001596004"/>
    </source>
</evidence>